<evidence type="ECO:0000256" key="1">
    <source>
        <dbReference type="SAM" id="SignalP"/>
    </source>
</evidence>
<gene>
    <name evidence="2" type="ORF">BLNAU_14898</name>
</gene>
<dbReference type="Proteomes" id="UP001281761">
    <property type="component" value="Unassembled WGS sequence"/>
</dbReference>
<organism evidence="2 3">
    <name type="scientific">Blattamonas nauphoetae</name>
    <dbReference type="NCBI Taxonomy" id="2049346"/>
    <lineage>
        <taxon>Eukaryota</taxon>
        <taxon>Metamonada</taxon>
        <taxon>Preaxostyla</taxon>
        <taxon>Oxymonadida</taxon>
        <taxon>Blattamonas</taxon>
    </lineage>
</organism>
<feature type="chain" id="PRO_5045360219" evidence="1">
    <location>
        <begin position="17"/>
        <end position="500"/>
    </location>
</feature>
<name>A0ABQ9XCG8_9EUKA</name>
<accession>A0ABQ9XCG8</accession>
<reference evidence="2 3" key="1">
    <citation type="journal article" date="2022" name="bioRxiv">
        <title>Genomics of Preaxostyla Flagellates Illuminates Evolutionary Transitions and the Path Towards Mitochondrial Loss.</title>
        <authorList>
            <person name="Novak L.V.F."/>
            <person name="Treitli S.C."/>
            <person name="Pyrih J."/>
            <person name="Halakuc P."/>
            <person name="Pipaliya S.V."/>
            <person name="Vacek V."/>
            <person name="Brzon O."/>
            <person name="Soukal P."/>
            <person name="Eme L."/>
            <person name="Dacks J.B."/>
            <person name="Karnkowska A."/>
            <person name="Elias M."/>
            <person name="Hampl V."/>
        </authorList>
    </citation>
    <scope>NUCLEOTIDE SEQUENCE [LARGE SCALE GENOMIC DNA]</scope>
    <source>
        <strain evidence="2">NAU3</strain>
        <tissue evidence="2">Gut</tissue>
    </source>
</reference>
<dbReference type="SUPFAM" id="SSF51126">
    <property type="entry name" value="Pectin lyase-like"/>
    <property type="match status" value="1"/>
</dbReference>
<protein>
    <submittedName>
        <fullName evidence="2">Uncharacterized protein</fullName>
    </submittedName>
</protein>
<dbReference type="EMBL" id="JARBJD010000141">
    <property type="protein sequence ID" value="KAK2950212.1"/>
    <property type="molecule type" value="Genomic_DNA"/>
</dbReference>
<feature type="signal peptide" evidence="1">
    <location>
        <begin position="1"/>
        <end position="16"/>
    </location>
</feature>
<evidence type="ECO:0000313" key="2">
    <source>
        <dbReference type="EMBL" id="KAK2950212.1"/>
    </source>
</evidence>
<evidence type="ECO:0000313" key="3">
    <source>
        <dbReference type="Proteomes" id="UP001281761"/>
    </source>
</evidence>
<keyword evidence="1" id="KW-0732">Signal</keyword>
<comment type="caution">
    <text evidence="2">The sequence shown here is derived from an EMBL/GenBank/DDBJ whole genome shotgun (WGS) entry which is preliminary data.</text>
</comment>
<keyword evidence="3" id="KW-1185">Reference proteome</keyword>
<sequence>MLTFILGVNLFLSSSSLPLRSLSSYINLDDNTQVITLPNEPIFSSNELKLSSQCIHLVGGGSTHIETCSTSLLLFDLTNSTLSLSNVNLRMNAEARLTAIDLQSSFTMSHSAIILETSMKPIVFSSGGSVSVSNVEIIAPTVNSVLSPFVSSCNMHTDIILSGISFSNANLEIDAPFLSEGHSRSLSLSSSTFTNVSSSLLRKQISSSSDTTQQLTSALVVGSNFDQTDASYTGALFSTDRIRSLSVANSSFTRATLTSNGPTPLTESKSYTSTTFADLSNEGGSGGALILNGDSDTATLTLTRCRFLRCVSPSDKEGGAILAQKGKLVIVVSSFDSCSAGSGGAIATHSATLSIADSSFTSCTATCKKWDDYSSEVYNSNADAPSEERVNGGGGALWLDFQTDYYLVSNTLFKTCSAPSFGGGVVIWPFDCRPPSYCRMVNLMFVGTNVLFDKTDRSGGANIMFTTQQFSDGNQTQDYFQHKTNTLDGTRHLEGTFTGF</sequence>
<dbReference type="InterPro" id="IPR011050">
    <property type="entry name" value="Pectin_lyase_fold/virulence"/>
</dbReference>
<proteinExistence type="predicted"/>